<gene>
    <name evidence="2" type="ORF">FC70_GL000701</name>
</gene>
<keyword evidence="3" id="KW-1185">Reference proteome</keyword>
<dbReference type="Proteomes" id="UP000051697">
    <property type="component" value="Unassembled WGS sequence"/>
</dbReference>
<dbReference type="AlphaFoldDB" id="A0A0R1RET4"/>
<dbReference type="PATRIC" id="fig|1423778.4.peg.732"/>
<dbReference type="KEGG" id="lol:LACOL_0599"/>
<evidence type="ECO:0000313" key="2">
    <source>
        <dbReference type="EMBL" id="KRL55105.1"/>
    </source>
</evidence>
<sequence>MTKKIALFLMMVCFVSVSSVLVVKADAVKLLISAKNSDQVSDSGDIYRKFSGNKIIIEGKTTKKAKLILENQKNYKDFKVKADAKGNFKATIKVKKNVKKAVYDIESTKKKHEKSNYIRVHLTRN</sequence>
<feature type="signal peptide" evidence="1">
    <location>
        <begin position="1"/>
        <end position="19"/>
    </location>
</feature>
<comment type="caution">
    <text evidence="2">The sequence shown here is derived from an EMBL/GenBank/DDBJ whole genome shotgun (WGS) entry which is preliminary data.</text>
</comment>
<organism evidence="2 3">
    <name type="scientific">Paucilactobacillus oligofermentans DSM 15707 = LMG 22743</name>
    <dbReference type="NCBI Taxonomy" id="1423778"/>
    <lineage>
        <taxon>Bacteria</taxon>
        <taxon>Bacillati</taxon>
        <taxon>Bacillota</taxon>
        <taxon>Bacilli</taxon>
        <taxon>Lactobacillales</taxon>
        <taxon>Lactobacillaceae</taxon>
        <taxon>Paucilactobacillus</taxon>
    </lineage>
</organism>
<proteinExistence type="predicted"/>
<evidence type="ECO:0000313" key="3">
    <source>
        <dbReference type="Proteomes" id="UP000051697"/>
    </source>
</evidence>
<dbReference type="EMBL" id="AZFE01000031">
    <property type="protein sequence ID" value="KRL55105.1"/>
    <property type="molecule type" value="Genomic_DNA"/>
</dbReference>
<feature type="chain" id="PRO_5038354459" description="Bacterial Ig domain-containing protein" evidence="1">
    <location>
        <begin position="20"/>
        <end position="125"/>
    </location>
</feature>
<protein>
    <recommendedName>
        <fullName evidence="4">Bacterial Ig domain-containing protein</fullName>
    </recommendedName>
</protein>
<dbReference type="RefSeq" id="WP_057889673.1">
    <property type="nucleotide sequence ID" value="NZ_AZFE01000031.1"/>
</dbReference>
<evidence type="ECO:0000256" key="1">
    <source>
        <dbReference type="SAM" id="SignalP"/>
    </source>
</evidence>
<reference evidence="2 3" key="1">
    <citation type="journal article" date="2015" name="Genome Announc.">
        <title>Expanding the biotechnology potential of lactobacilli through comparative genomics of 213 strains and associated genera.</title>
        <authorList>
            <person name="Sun Z."/>
            <person name="Harris H.M."/>
            <person name="McCann A."/>
            <person name="Guo C."/>
            <person name="Argimon S."/>
            <person name="Zhang W."/>
            <person name="Yang X."/>
            <person name="Jeffery I.B."/>
            <person name="Cooney J.C."/>
            <person name="Kagawa T.F."/>
            <person name="Liu W."/>
            <person name="Song Y."/>
            <person name="Salvetti E."/>
            <person name="Wrobel A."/>
            <person name="Rasinkangas P."/>
            <person name="Parkhill J."/>
            <person name="Rea M.C."/>
            <person name="O'Sullivan O."/>
            <person name="Ritari J."/>
            <person name="Douillard F.P."/>
            <person name="Paul Ross R."/>
            <person name="Yang R."/>
            <person name="Briner A.E."/>
            <person name="Felis G.E."/>
            <person name="de Vos W.M."/>
            <person name="Barrangou R."/>
            <person name="Klaenhammer T.R."/>
            <person name="Caufield P.W."/>
            <person name="Cui Y."/>
            <person name="Zhang H."/>
            <person name="O'Toole P.W."/>
        </authorList>
    </citation>
    <scope>NUCLEOTIDE SEQUENCE [LARGE SCALE GENOMIC DNA]</scope>
    <source>
        <strain evidence="2 3">DSM 15707</strain>
    </source>
</reference>
<keyword evidence="1" id="KW-0732">Signal</keyword>
<dbReference type="STRING" id="1423778.FC70_GL000701"/>
<name>A0A0R1RET4_9LACO</name>
<evidence type="ECO:0008006" key="4">
    <source>
        <dbReference type="Google" id="ProtNLM"/>
    </source>
</evidence>
<accession>A0A0R1RET4</accession>